<evidence type="ECO:0000256" key="5">
    <source>
        <dbReference type="RuleBase" id="RU362114"/>
    </source>
</evidence>
<reference evidence="9" key="1">
    <citation type="submission" date="2011-08" db="EMBL/GenBank/DDBJ databases">
        <title>The draft genome of Latimeria chalumnae.</title>
        <authorList>
            <person name="Di Palma F."/>
            <person name="Alfoldi J."/>
            <person name="Johnson J."/>
            <person name="Berlin A."/>
            <person name="Gnerre S."/>
            <person name="Jaffe D."/>
            <person name="MacCallum I."/>
            <person name="Young S."/>
            <person name="Walker B.J."/>
            <person name="Lander E."/>
            <person name="Lindblad-Toh K."/>
        </authorList>
    </citation>
    <scope>NUCLEOTIDE SEQUENCE [LARGE SCALE GENOMIC DNA]</scope>
    <source>
        <strain evidence="9">Wild caught</strain>
    </source>
</reference>
<evidence type="ECO:0000313" key="9">
    <source>
        <dbReference type="Proteomes" id="UP000008672"/>
    </source>
</evidence>
<dbReference type="PROSITE" id="PS51059">
    <property type="entry name" value="PARP_CATALYTIC"/>
    <property type="match status" value="1"/>
</dbReference>
<evidence type="ECO:0000259" key="6">
    <source>
        <dbReference type="PROSITE" id="PS50918"/>
    </source>
</evidence>
<dbReference type="EMBL" id="AFYH01062981">
    <property type="status" value="NOT_ANNOTATED_CDS"/>
    <property type="molecule type" value="Genomic_DNA"/>
</dbReference>
<dbReference type="GO" id="GO:0005634">
    <property type="term" value="C:nucleus"/>
    <property type="evidence" value="ECO:0007669"/>
    <property type="project" value="UniProtKB-SubCell"/>
</dbReference>
<dbReference type="Pfam" id="PF23466">
    <property type="entry name" value="WWE_4"/>
    <property type="match status" value="1"/>
</dbReference>
<dbReference type="CDD" id="cd01439">
    <property type="entry name" value="TCCD_inducible_PARP_like"/>
    <property type="match status" value="1"/>
</dbReference>
<dbReference type="OMA" id="EKGMWNH"/>
<dbReference type="InterPro" id="IPR051712">
    <property type="entry name" value="ARTD-AVP"/>
</dbReference>
<feature type="domain" description="WWE" evidence="6">
    <location>
        <begin position="25"/>
        <end position="102"/>
    </location>
</feature>
<dbReference type="GO" id="GO:1990404">
    <property type="term" value="F:NAD+-protein mono-ADP-ribosyltransferase activity"/>
    <property type="evidence" value="ECO:0007669"/>
    <property type="project" value="TreeGrafter"/>
</dbReference>
<dbReference type="PANTHER" id="PTHR45740:SF6">
    <property type="entry name" value="PROTEIN MONO-ADP-RIBOSYLTRANSFERASE PARP12"/>
    <property type="match status" value="1"/>
</dbReference>
<feature type="domain" description="PARP catalytic" evidence="7">
    <location>
        <begin position="231"/>
        <end position="436"/>
    </location>
</feature>
<reference evidence="8" key="3">
    <citation type="submission" date="2025-09" db="UniProtKB">
        <authorList>
            <consortium name="Ensembl"/>
        </authorList>
    </citation>
    <scope>IDENTIFICATION</scope>
</reference>
<dbReference type="InterPro" id="IPR012317">
    <property type="entry name" value="Poly(ADP-ribose)pol_cat_dom"/>
</dbReference>
<protein>
    <recommendedName>
        <fullName evidence="5">Poly [ADP-ribose] polymerase</fullName>
        <shortName evidence="5">PARP</shortName>
        <ecNumber evidence="5">2.4.2.-</ecNumber>
    </recommendedName>
</protein>
<dbReference type="InParanoid" id="H3B764"/>
<dbReference type="SUPFAM" id="SSF56399">
    <property type="entry name" value="ADP-ribosylation"/>
    <property type="match status" value="1"/>
</dbReference>
<keyword evidence="5" id="KW-0520">NAD</keyword>
<dbReference type="EMBL" id="AFYH01062983">
    <property type="status" value="NOT_ANNOTATED_CDS"/>
    <property type="molecule type" value="Genomic_DNA"/>
</dbReference>
<dbReference type="Ensembl" id="ENSLACT00000017865.1">
    <property type="protein sequence ID" value="ENSLACP00000017735.1"/>
    <property type="gene ID" value="ENSLACG00000015620.1"/>
</dbReference>
<dbReference type="AlphaFoldDB" id="H3B764"/>
<evidence type="ECO:0000256" key="2">
    <source>
        <dbReference type="ARBA" id="ARBA00004906"/>
    </source>
</evidence>
<dbReference type="GO" id="GO:0003950">
    <property type="term" value="F:NAD+ poly-ADP-ribosyltransferase activity"/>
    <property type="evidence" value="ECO:0007669"/>
    <property type="project" value="UniProtKB-UniRule"/>
</dbReference>
<dbReference type="GO" id="GO:0016567">
    <property type="term" value="P:protein ubiquitination"/>
    <property type="evidence" value="ECO:0007669"/>
    <property type="project" value="UniProtKB-UniPathway"/>
</dbReference>
<accession>H3B764</accession>
<dbReference type="InterPro" id="IPR004170">
    <property type="entry name" value="WWE_dom"/>
</dbReference>
<organism evidence="8 9">
    <name type="scientific">Latimeria chalumnae</name>
    <name type="common">Coelacanth</name>
    <dbReference type="NCBI Taxonomy" id="7897"/>
    <lineage>
        <taxon>Eukaryota</taxon>
        <taxon>Metazoa</taxon>
        <taxon>Chordata</taxon>
        <taxon>Craniata</taxon>
        <taxon>Vertebrata</taxon>
        <taxon>Euteleostomi</taxon>
        <taxon>Coelacanthiformes</taxon>
        <taxon>Coelacanthidae</taxon>
        <taxon>Latimeria</taxon>
    </lineage>
</organism>
<keyword evidence="5" id="KW-0808">Transferase</keyword>
<dbReference type="Pfam" id="PF00644">
    <property type="entry name" value="PARP"/>
    <property type="match status" value="1"/>
</dbReference>
<dbReference type="Gene3D" id="3.30.720.50">
    <property type="match status" value="1"/>
</dbReference>
<proteinExistence type="inferred from homology"/>
<dbReference type="EC" id="2.4.2.-" evidence="5"/>
<comment type="subcellular location">
    <subcellularLocation>
        <location evidence="1">Nucleus</location>
    </subcellularLocation>
</comment>
<dbReference type="Proteomes" id="UP000008672">
    <property type="component" value="Unassembled WGS sequence"/>
</dbReference>
<dbReference type="PROSITE" id="PS50918">
    <property type="entry name" value="WWE"/>
    <property type="match status" value="2"/>
</dbReference>
<feature type="domain" description="WWE" evidence="6">
    <location>
        <begin position="104"/>
        <end position="182"/>
    </location>
</feature>
<dbReference type="GeneTree" id="ENSGT00940000155368"/>
<dbReference type="HOGENOM" id="CLU_014825_0_1_1"/>
<evidence type="ECO:0000256" key="4">
    <source>
        <dbReference type="ARBA" id="ARBA00024347"/>
    </source>
</evidence>
<keyword evidence="3" id="KW-0539">Nucleus</keyword>
<dbReference type="SMART" id="SM00678">
    <property type="entry name" value="WWE"/>
    <property type="match status" value="1"/>
</dbReference>
<dbReference type="GO" id="GO:0008270">
    <property type="term" value="F:zinc ion binding"/>
    <property type="evidence" value="ECO:0007669"/>
    <property type="project" value="InterPro"/>
</dbReference>
<reference evidence="8" key="2">
    <citation type="submission" date="2025-08" db="UniProtKB">
        <authorList>
            <consortium name="Ensembl"/>
        </authorList>
    </citation>
    <scope>IDENTIFICATION</scope>
</reference>
<comment type="similarity">
    <text evidence="4">Belongs to the ARTD/PARP family.</text>
</comment>
<dbReference type="InterPro" id="IPR037197">
    <property type="entry name" value="WWE_dom_sf"/>
</dbReference>
<dbReference type="PANTHER" id="PTHR45740">
    <property type="entry name" value="POLY [ADP-RIBOSE] POLYMERASE"/>
    <property type="match status" value="1"/>
</dbReference>
<comment type="pathway">
    <text evidence="2">Protein modification; protein ubiquitination.</text>
</comment>
<dbReference type="InterPro" id="IPR018123">
    <property type="entry name" value="WWE-dom_subgr"/>
</dbReference>
<keyword evidence="9" id="KW-1185">Reference proteome</keyword>
<dbReference type="UniPathway" id="UPA00143"/>
<dbReference type="SUPFAM" id="SSF117839">
    <property type="entry name" value="WWE domain"/>
    <property type="match status" value="2"/>
</dbReference>
<dbReference type="eggNOG" id="ENOG502QQXA">
    <property type="taxonomic scope" value="Eukaryota"/>
</dbReference>
<evidence type="ECO:0000259" key="7">
    <source>
        <dbReference type="PROSITE" id="PS51059"/>
    </source>
</evidence>
<keyword evidence="5" id="KW-0328">Glycosyltransferase</keyword>
<evidence type="ECO:0000256" key="3">
    <source>
        <dbReference type="ARBA" id="ARBA00023242"/>
    </source>
</evidence>
<dbReference type="Gene3D" id="3.90.228.10">
    <property type="match status" value="1"/>
</dbReference>
<evidence type="ECO:0000256" key="1">
    <source>
        <dbReference type="ARBA" id="ARBA00004123"/>
    </source>
</evidence>
<sequence length="436" mass="51638">MWFRTQQADDIEICDNFLLGSCASGIECHRHHTKYPYHWQVRRKDTGEWISFSDQNQEHLEKLYCTPEVRRVSIKSGWQTWQLDFQTMTLDQDWNYDRVRRLSNSTSMEVNPHFPTVWTFYWKDTCTTWEEYTRDINSELEVAFQVGKRTHHFRINGQNYTVFFKRAIQKNKSTGFTRKIRRRPAFRSTSSMQLHLKMLGGLSSKTVSNCSNTITGQPLPALTHLQADNYLPTWEPQYHEDFTKTLVEPLEQDFFWVHQRFHETLPENKFLIQEIFRVHNRNYWDKYMIHKKYMSLQLAKDGESYNEAFLFHGTRRNAVDPICKHNFDPRIAGKNGTMYGHGSYFARDSEYSHGFTLQGKNSDCYMFLAKVLVGRSTVGKPSFRRPPLLHKNTCSGLYDSCVNNSSDPSIYVIFDKCQMYPYFLIRYMEVKGVVYA</sequence>
<name>H3B764_LATCH</name>
<dbReference type="EMBL" id="AFYH01062982">
    <property type="status" value="NOT_ANNOTATED_CDS"/>
    <property type="molecule type" value="Genomic_DNA"/>
</dbReference>
<evidence type="ECO:0000313" key="8">
    <source>
        <dbReference type="Ensembl" id="ENSLACP00000017735.1"/>
    </source>
</evidence>
<dbReference type="Pfam" id="PF02825">
    <property type="entry name" value="WWE"/>
    <property type="match status" value="1"/>
</dbReference>